<keyword evidence="7" id="KW-1133">Transmembrane helix</keyword>
<feature type="transmembrane region" description="Helical" evidence="7">
    <location>
        <begin position="285"/>
        <end position="306"/>
    </location>
</feature>
<dbReference type="PANTHER" id="PTHR34978">
    <property type="entry name" value="POSSIBLE SENSOR-TRANSDUCER PROTEIN BLAR"/>
    <property type="match status" value="1"/>
</dbReference>
<proteinExistence type="inferred from homology"/>
<feature type="transmembrane region" description="Helical" evidence="7">
    <location>
        <begin position="36"/>
        <end position="58"/>
    </location>
</feature>
<dbReference type="Pfam" id="PF01435">
    <property type="entry name" value="Peptidase_M48"/>
    <property type="match status" value="1"/>
</dbReference>
<dbReference type="PANTHER" id="PTHR34978:SF3">
    <property type="entry name" value="SLR0241 PROTEIN"/>
    <property type="match status" value="1"/>
</dbReference>
<comment type="similarity">
    <text evidence="6">Belongs to the peptidase M48 family.</text>
</comment>
<dbReference type="Proteomes" id="UP001596137">
    <property type="component" value="Unassembled WGS sequence"/>
</dbReference>
<keyword evidence="10" id="KW-1185">Reference proteome</keyword>
<dbReference type="RefSeq" id="WP_380746984.1">
    <property type="nucleotide sequence ID" value="NZ_JBHSRF010000003.1"/>
</dbReference>
<reference evidence="10" key="1">
    <citation type="journal article" date="2019" name="Int. J. Syst. Evol. Microbiol.">
        <title>The Global Catalogue of Microorganisms (GCM) 10K type strain sequencing project: providing services to taxonomists for standard genome sequencing and annotation.</title>
        <authorList>
            <consortium name="The Broad Institute Genomics Platform"/>
            <consortium name="The Broad Institute Genome Sequencing Center for Infectious Disease"/>
            <person name="Wu L."/>
            <person name="Ma J."/>
        </authorList>
    </citation>
    <scope>NUCLEOTIDE SEQUENCE [LARGE SCALE GENOMIC DNA]</scope>
    <source>
        <strain evidence="10">JCM 30346</strain>
    </source>
</reference>
<evidence type="ECO:0000256" key="5">
    <source>
        <dbReference type="ARBA" id="ARBA00023049"/>
    </source>
</evidence>
<feature type="domain" description="Peptidase M48" evidence="8">
    <location>
        <begin position="122"/>
        <end position="203"/>
    </location>
</feature>
<evidence type="ECO:0000259" key="8">
    <source>
        <dbReference type="Pfam" id="PF01435"/>
    </source>
</evidence>
<keyword evidence="2" id="KW-0479">Metal-binding</keyword>
<name>A0ABW1N9Z1_9ACTN</name>
<dbReference type="Gene3D" id="3.30.2010.10">
    <property type="entry name" value="Metalloproteases ('zincins'), catalytic domain"/>
    <property type="match status" value="1"/>
</dbReference>
<keyword evidence="1 6" id="KW-0645">Protease</keyword>
<keyword evidence="7" id="KW-0812">Transmembrane</keyword>
<keyword evidence="4 6" id="KW-0862">Zinc</keyword>
<keyword evidence="3 6" id="KW-0378">Hydrolase</keyword>
<evidence type="ECO:0000313" key="10">
    <source>
        <dbReference type="Proteomes" id="UP001596137"/>
    </source>
</evidence>
<dbReference type="EMBL" id="JBHSRF010000003">
    <property type="protein sequence ID" value="MFC6080206.1"/>
    <property type="molecule type" value="Genomic_DNA"/>
</dbReference>
<keyword evidence="5 6" id="KW-0482">Metalloprotease</keyword>
<feature type="transmembrane region" description="Helical" evidence="7">
    <location>
        <begin position="94"/>
        <end position="116"/>
    </location>
</feature>
<evidence type="ECO:0000256" key="7">
    <source>
        <dbReference type="SAM" id="Phobius"/>
    </source>
</evidence>
<keyword evidence="7" id="KW-0472">Membrane</keyword>
<evidence type="ECO:0000313" key="9">
    <source>
        <dbReference type="EMBL" id="MFC6080206.1"/>
    </source>
</evidence>
<sequence>MIAAAVLTALALACAVGSWRLTFARWPWRTPRAAILLWQSLGVTWGLASVGALLAYALAPYGGGVVFGLHAYADSAISSGMGHGLRLPHDIPRVAAMIAGLALLSVLVTVLLAAGAQTLLARRRHRVLLSLIAREDPGVPGVRVLDHPGATAYCLPGLRSEVVVSAGTLSLLSHDELSAVLAHEAAHARERHDLVLLPFTALTRALPWLSVVRDAHSSVALLVEMAADDRARRYCSARRLATALLRFGTAGTMPAPSGALGAAGEQVMARVNRLVKPGVALPRRFRYGLVTFSVLLAVSAPFLWVYPG</sequence>
<organism evidence="9 10">
    <name type="scientific">Sphaerisporangium aureirubrum</name>
    <dbReference type="NCBI Taxonomy" id="1544736"/>
    <lineage>
        <taxon>Bacteria</taxon>
        <taxon>Bacillati</taxon>
        <taxon>Actinomycetota</taxon>
        <taxon>Actinomycetes</taxon>
        <taxon>Streptosporangiales</taxon>
        <taxon>Streptosporangiaceae</taxon>
        <taxon>Sphaerisporangium</taxon>
    </lineage>
</organism>
<evidence type="ECO:0000256" key="4">
    <source>
        <dbReference type="ARBA" id="ARBA00022833"/>
    </source>
</evidence>
<protein>
    <submittedName>
        <fullName evidence="9">M56 family metallopeptidase</fullName>
    </submittedName>
</protein>
<accession>A0ABW1N9Z1</accession>
<dbReference type="InterPro" id="IPR052173">
    <property type="entry name" value="Beta-lactam_resp_regulator"/>
</dbReference>
<evidence type="ECO:0000256" key="2">
    <source>
        <dbReference type="ARBA" id="ARBA00022723"/>
    </source>
</evidence>
<comment type="caution">
    <text evidence="9">The sequence shown here is derived from an EMBL/GenBank/DDBJ whole genome shotgun (WGS) entry which is preliminary data.</text>
</comment>
<evidence type="ECO:0000256" key="6">
    <source>
        <dbReference type="RuleBase" id="RU003983"/>
    </source>
</evidence>
<evidence type="ECO:0000256" key="3">
    <source>
        <dbReference type="ARBA" id="ARBA00022801"/>
    </source>
</evidence>
<evidence type="ECO:0000256" key="1">
    <source>
        <dbReference type="ARBA" id="ARBA00022670"/>
    </source>
</evidence>
<dbReference type="InterPro" id="IPR001915">
    <property type="entry name" value="Peptidase_M48"/>
</dbReference>
<dbReference type="CDD" id="cd07326">
    <property type="entry name" value="M56_BlaR1_MecR1_like"/>
    <property type="match status" value="1"/>
</dbReference>
<comment type="cofactor">
    <cofactor evidence="6">
        <name>Zn(2+)</name>
        <dbReference type="ChEBI" id="CHEBI:29105"/>
    </cofactor>
    <text evidence="6">Binds 1 zinc ion per subunit.</text>
</comment>
<gene>
    <name evidence="9" type="ORF">ACFP1K_03480</name>
</gene>